<dbReference type="OrthoDB" id="3342809at2759"/>
<dbReference type="Gene3D" id="2.20.25.110">
    <property type="entry name" value="S-adenosyl-L-methionine-dependent methyltransferases"/>
    <property type="match status" value="1"/>
</dbReference>
<dbReference type="SUPFAM" id="SSF53335">
    <property type="entry name" value="S-adenosyl-L-methionine-dependent methyltransferases"/>
    <property type="match status" value="1"/>
</dbReference>
<evidence type="ECO:0000256" key="1">
    <source>
        <dbReference type="SAM" id="MobiDB-lite"/>
    </source>
</evidence>
<evidence type="ECO:0000313" key="3">
    <source>
        <dbReference type="Proteomes" id="UP000242875"/>
    </source>
</evidence>
<proteinExistence type="predicted"/>
<dbReference type="AlphaFoldDB" id="A0A261Y820"/>
<dbReference type="PANTHER" id="PTHR37211:SF1">
    <property type="entry name" value="EXPRESSED PROTEIN"/>
    <property type="match status" value="1"/>
</dbReference>
<name>A0A261Y820_9FUNG</name>
<reference evidence="2 3" key="1">
    <citation type="journal article" date="2017" name="Mycologia">
        <title>Bifiguratus adelaidae, gen. et sp. nov., a new member of Mucoromycotina in endophytic and soil-dwelling habitats.</title>
        <authorList>
            <person name="Torres-Cruz T.J."/>
            <person name="Billingsley Tobias T.L."/>
            <person name="Almatruk M."/>
            <person name="Hesse C."/>
            <person name="Kuske C.R."/>
            <person name="Desiro A."/>
            <person name="Benucci G.M."/>
            <person name="Bonito G."/>
            <person name="Stajich J.E."/>
            <person name="Dunlap C."/>
            <person name="Arnold A.E."/>
            <person name="Porras-Alfaro A."/>
        </authorList>
    </citation>
    <scope>NUCLEOTIDE SEQUENCE [LARGE SCALE GENOMIC DNA]</scope>
    <source>
        <strain evidence="2 3">AZ0501</strain>
    </source>
</reference>
<feature type="compositionally biased region" description="Basic and acidic residues" evidence="1">
    <location>
        <begin position="15"/>
        <end position="31"/>
    </location>
</feature>
<feature type="region of interest" description="Disordered" evidence="1">
    <location>
        <begin position="1"/>
        <end position="31"/>
    </location>
</feature>
<accession>A0A261Y820</accession>
<keyword evidence="3" id="KW-1185">Reference proteome</keyword>
<dbReference type="EMBL" id="MVBO01000002">
    <property type="protein sequence ID" value="OZJ06614.1"/>
    <property type="molecule type" value="Genomic_DNA"/>
</dbReference>
<comment type="caution">
    <text evidence="2">The sequence shown here is derived from an EMBL/GenBank/DDBJ whole genome shotgun (WGS) entry which is preliminary data.</text>
</comment>
<protein>
    <recommendedName>
        <fullName evidence="4">Methyltransferase type 11 domain-containing protein</fullName>
    </recommendedName>
</protein>
<dbReference type="InterPro" id="IPR029063">
    <property type="entry name" value="SAM-dependent_MTases_sf"/>
</dbReference>
<gene>
    <name evidence="2" type="ORF">BZG36_00313</name>
</gene>
<evidence type="ECO:0008006" key="4">
    <source>
        <dbReference type="Google" id="ProtNLM"/>
    </source>
</evidence>
<dbReference type="Gene3D" id="3.40.50.150">
    <property type="entry name" value="Vaccinia Virus protein VP39"/>
    <property type="match status" value="1"/>
</dbReference>
<feature type="compositionally biased region" description="Basic residues" evidence="1">
    <location>
        <begin position="1"/>
        <end position="14"/>
    </location>
</feature>
<dbReference type="PANTHER" id="PTHR37211">
    <property type="entry name" value="EXPRESSED PROTEIN"/>
    <property type="match status" value="1"/>
</dbReference>
<sequence>MGRKDKAKRGKKDRHRGERSNHDDDYGYNDVRESVETLSLSSDEENVHSSASLASQANLHEVYEASVQMPKREVQTLFNIHQELYNDPEDDSRPTAPEILREDFCGTAVLCKEWILRNPLVRKAYGVDLSLLTLKYGREQHLVNPTLAENLQLFHGNVLTIEGVPKADIISALNYGIFYFHERRDLIRYLVRCREGLNEHGVLIVDAFGGTIVPTGNQKRRRLGGFTYIYTQRDFNPLTNRTMVTLSFKFSDGSKLKDAFTYDFRVYSLKEITEAMLEAGFKSTHIWIAEASNDEDEVNEFQEVEKEFPVMESWNAYIAATI</sequence>
<evidence type="ECO:0000313" key="2">
    <source>
        <dbReference type="EMBL" id="OZJ06614.1"/>
    </source>
</evidence>
<organism evidence="2 3">
    <name type="scientific">Bifiguratus adelaidae</name>
    <dbReference type="NCBI Taxonomy" id="1938954"/>
    <lineage>
        <taxon>Eukaryota</taxon>
        <taxon>Fungi</taxon>
        <taxon>Fungi incertae sedis</taxon>
        <taxon>Mucoromycota</taxon>
        <taxon>Mucoromycotina</taxon>
        <taxon>Endogonomycetes</taxon>
        <taxon>Endogonales</taxon>
        <taxon>Endogonales incertae sedis</taxon>
        <taxon>Bifiguratus</taxon>
    </lineage>
</organism>
<dbReference type="Proteomes" id="UP000242875">
    <property type="component" value="Unassembled WGS sequence"/>
</dbReference>